<protein>
    <submittedName>
        <fullName evidence="1">Uncharacterized protein</fullName>
    </submittedName>
</protein>
<dbReference type="EMBL" id="MU006505">
    <property type="protein sequence ID" value="KAF2843868.1"/>
    <property type="molecule type" value="Genomic_DNA"/>
</dbReference>
<evidence type="ECO:0000313" key="1">
    <source>
        <dbReference type="EMBL" id="KAF2843868.1"/>
    </source>
</evidence>
<dbReference type="AlphaFoldDB" id="A0A6A7ANM4"/>
<organism evidence="1 2">
    <name type="scientific">Plenodomus tracheiphilus IPT5</name>
    <dbReference type="NCBI Taxonomy" id="1408161"/>
    <lineage>
        <taxon>Eukaryota</taxon>
        <taxon>Fungi</taxon>
        <taxon>Dikarya</taxon>
        <taxon>Ascomycota</taxon>
        <taxon>Pezizomycotina</taxon>
        <taxon>Dothideomycetes</taxon>
        <taxon>Pleosporomycetidae</taxon>
        <taxon>Pleosporales</taxon>
        <taxon>Pleosporineae</taxon>
        <taxon>Leptosphaeriaceae</taxon>
        <taxon>Plenodomus</taxon>
    </lineage>
</organism>
<accession>A0A6A7ANM4</accession>
<name>A0A6A7ANM4_9PLEO</name>
<reference evidence="1" key="1">
    <citation type="submission" date="2020-01" db="EMBL/GenBank/DDBJ databases">
        <authorList>
            <consortium name="DOE Joint Genome Institute"/>
            <person name="Haridas S."/>
            <person name="Albert R."/>
            <person name="Binder M."/>
            <person name="Bloem J."/>
            <person name="Labutti K."/>
            <person name="Salamov A."/>
            <person name="Andreopoulos B."/>
            <person name="Baker S.E."/>
            <person name="Barry K."/>
            <person name="Bills G."/>
            <person name="Bluhm B.H."/>
            <person name="Cannon C."/>
            <person name="Castanera R."/>
            <person name="Culley D.E."/>
            <person name="Daum C."/>
            <person name="Ezra D."/>
            <person name="Gonzalez J.B."/>
            <person name="Henrissat B."/>
            <person name="Kuo A."/>
            <person name="Liang C."/>
            <person name="Lipzen A."/>
            <person name="Lutzoni F."/>
            <person name="Magnuson J."/>
            <person name="Mondo S."/>
            <person name="Nolan M."/>
            <person name="Ohm R."/>
            <person name="Pangilinan J."/>
            <person name="Park H.-J."/>
            <person name="Ramirez L."/>
            <person name="Alfaro M."/>
            <person name="Sun H."/>
            <person name="Tritt A."/>
            <person name="Yoshinaga Y."/>
            <person name="Zwiers L.-H."/>
            <person name="Turgeon B.G."/>
            <person name="Goodwin S.B."/>
            <person name="Spatafora J.W."/>
            <person name="Crous P.W."/>
            <person name="Grigoriev I.V."/>
        </authorList>
    </citation>
    <scope>NUCLEOTIDE SEQUENCE</scope>
    <source>
        <strain evidence="1">IPT5</strain>
    </source>
</reference>
<sequence>MSPSFEAETPEEKALYWRSVFRSVMFLESWFSYNTGHKSRITEQDLAFYRPSPSNAEYGRGALQEHVGELGRLAAYIAFDLKTANQPSVTQLRSIWSPLTNGTVPFHHRYN</sequence>
<evidence type="ECO:0000313" key="2">
    <source>
        <dbReference type="Proteomes" id="UP000799423"/>
    </source>
</evidence>
<gene>
    <name evidence="1" type="ORF">T440DRAFT_523928</name>
</gene>
<dbReference type="Proteomes" id="UP000799423">
    <property type="component" value="Unassembled WGS sequence"/>
</dbReference>
<keyword evidence="2" id="KW-1185">Reference proteome</keyword>
<proteinExistence type="predicted"/>